<reference evidence="7 8" key="1">
    <citation type="journal article" date="2020" name="G3 (Bethesda)">
        <title>Improved Reference Genome for Cyclotella cryptica CCMP332, a Model for Cell Wall Morphogenesis, Salinity Adaptation, and Lipid Production in Diatoms (Bacillariophyta).</title>
        <authorList>
            <person name="Roberts W.R."/>
            <person name="Downey K.M."/>
            <person name="Ruck E.C."/>
            <person name="Traller J.C."/>
            <person name="Alverson A.J."/>
        </authorList>
    </citation>
    <scope>NUCLEOTIDE SEQUENCE [LARGE SCALE GENOMIC DNA]</scope>
    <source>
        <strain evidence="7 8">CCMP332</strain>
    </source>
</reference>
<evidence type="ECO:0000256" key="6">
    <source>
        <dbReference type="SAM" id="Phobius"/>
    </source>
</evidence>
<dbReference type="Gene3D" id="1.20.1250.20">
    <property type="entry name" value="MFS general substrate transporter like domains"/>
    <property type="match status" value="1"/>
</dbReference>
<feature type="transmembrane region" description="Helical" evidence="6">
    <location>
        <begin position="448"/>
        <end position="470"/>
    </location>
</feature>
<dbReference type="PANTHER" id="PTHR23504:SF15">
    <property type="entry name" value="MAJOR FACILITATOR SUPERFAMILY (MFS) PROFILE DOMAIN-CONTAINING PROTEIN"/>
    <property type="match status" value="1"/>
</dbReference>
<evidence type="ECO:0000256" key="4">
    <source>
        <dbReference type="ARBA" id="ARBA00022989"/>
    </source>
</evidence>
<dbReference type="PANTHER" id="PTHR23504">
    <property type="entry name" value="MAJOR FACILITATOR SUPERFAMILY DOMAIN-CONTAINING PROTEIN 10"/>
    <property type="match status" value="1"/>
</dbReference>
<dbReference type="AlphaFoldDB" id="A0ABD3Q5F2"/>
<keyword evidence="2" id="KW-0813">Transport</keyword>
<feature type="transmembrane region" description="Helical" evidence="6">
    <location>
        <begin position="12"/>
        <end position="32"/>
    </location>
</feature>
<keyword evidence="5 6" id="KW-0472">Membrane</keyword>
<keyword evidence="3 6" id="KW-0812">Transmembrane</keyword>
<dbReference type="Proteomes" id="UP001516023">
    <property type="component" value="Unassembled WGS sequence"/>
</dbReference>
<comment type="caution">
    <text evidence="7">The sequence shown here is derived from an EMBL/GenBank/DDBJ whole genome shotgun (WGS) entry which is preliminary data.</text>
</comment>
<dbReference type="EMBL" id="JABMIG020000077">
    <property type="protein sequence ID" value="KAL3794746.1"/>
    <property type="molecule type" value="Genomic_DNA"/>
</dbReference>
<feature type="transmembrane region" description="Helical" evidence="6">
    <location>
        <begin position="197"/>
        <end position="220"/>
    </location>
</feature>
<evidence type="ECO:0008006" key="9">
    <source>
        <dbReference type="Google" id="ProtNLM"/>
    </source>
</evidence>
<evidence type="ECO:0000256" key="2">
    <source>
        <dbReference type="ARBA" id="ARBA00022448"/>
    </source>
</evidence>
<keyword evidence="8" id="KW-1185">Reference proteome</keyword>
<gene>
    <name evidence="7" type="ORF">HJC23_012756</name>
</gene>
<evidence type="ECO:0000313" key="8">
    <source>
        <dbReference type="Proteomes" id="UP001516023"/>
    </source>
</evidence>
<protein>
    <recommendedName>
        <fullName evidence="9">Major facilitator superfamily (MFS) profile domain-containing protein</fullName>
    </recommendedName>
</protein>
<dbReference type="SUPFAM" id="SSF103473">
    <property type="entry name" value="MFS general substrate transporter"/>
    <property type="match status" value="2"/>
</dbReference>
<evidence type="ECO:0000256" key="3">
    <source>
        <dbReference type="ARBA" id="ARBA00022692"/>
    </source>
</evidence>
<comment type="subcellular location">
    <subcellularLocation>
        <location evidence="1">Membrane</location>
        <topology evidence="1">Multi-pass membrane protein</topology>
    </subcellularLocation>
</comment>
<evidence type="ECO:0000256" key="5">
    <source>
        <dbReference type="ARBA" id="ARBA00023136"/>
    </source>
</evidence>
<accession>A0ABD3Q5F2</accession>
<proteinExistence type="predicted"/>
<feature type="transmembrane region" description="Helical" evidence="6">
    <location>
        <begin position="491"/>
        <end position="512"/>
    </location>
</feature>
<evidence type="ECO:0000313" key="7">
    <source>
        <dbReference type="EMBL" id="KAL3794746.1"/>
    </source>
</evidence>
<feature type="transmembrane region" description="Helical" evidence="6">
    <location>
        <begin position="353"/>
        <end position="372"/>
    </location>
</feature>
<sequence>MLCRKESTSVAILCTVSFIQSYLLVNIFPYQAYMSVYLWNRQHPEKAITVEQAGPCAAFLTTSFMIGRTLTAHYWGRIADIYGRRLVLIATLIGSGWACLWFGMTSRYGGWFGAVAARGVIGGWNSIVGVIKTLATELAYYNYDSGHRCGAQISDETEQCDDTQVSAHDENTLSHNLHVNQNNQHLCDEQKKRETRIVGLVMSMRAWGFLGAPAIAGYLADPLMVREHENGTATSSNMFVVQILQSYPYLLPNLVGALLCWIAAAAVFLVIPETLEECTSLCSIVREYWDQNTCKKRSRLKMRQPTVYTDSTYGSLADDANKNTGQNKRICEETTNATSISSIWSRRSTRRHLMAYWLYSFVIMCIDEAFPLYCISRNNGLGQLSEYDIGTILSIAGLIFAMGQYHVYLYIVDRLGVYGSLSFGCWWGVLPVSFIPAAALIASFSDRYFFKMMYIALLVGLTKIFQSAFFSGITMATNWTVPKEMRSSMNGFGGMGAGGAKALGPLLAGYWMSICLSWDRDGKIYGSCIAFLGLGSLSVPLIVYLHFLERSENES</sequence>
<evidence type="ECO:0000256" key="1">
    <source>
        <dbReference type="ARBA" id="ARBA00004141"/>
    </source>
</evidence>
<feature type="transmembrane region" description="Helical" evidence="6">
    <location>
        <begin position="392"/>
        <end position="411"/>
    </location>
</feature>
<feature type="transmembrane region" description="Helical" evidence="6">
    <location>
        <begin position="524"/>
        <end position="547"/>
    </location>
</feature>
<dbReference type="InterPro" id="IPR036259">
    <property type="entry name" value="MFS_trans_sf"/>
</dbReference>
<feature type="transmembrane region" description="Helical" evidence="6">
    <location>
        <begin position="423"/>
        <end position="442"/>
    </location>
</feature>
<dbReference type="GO" id="GO:0016020">
    <property type="term" value="C:membrane"/>
    <property type="evidence" value="ECO:0007669"/>
    <property type="project" value="UniProtKB-SubCell"/>
</dbReference>
<keyword evidence="4 6" id="KW-1133">Transmembrane helix</keyword>
<organism evidence="7 8">
    <name type="scientific">Cyclotella cryptica</name>
    <dbReference type="NCBI Taxonomy" id="29204"/>
    <lineage>
        <taxon>Eukaryota</taxon>
        <taxon>Sar</taxon>
        <taxon>Stramenopiles</taxon>
        <taxon>Ochrophyta</taxon>
        <taxon>Bacillariophyta</taxon>
        <taxon>Coscinodiscophyceae</taxon>
        <taxon>Thalassiosirophycidae</taxon>
        <taxon>Stephanodiscales</taxon>
        <taxon>Stephanodiscaceae</taxon>
        <taxon>Cyclotella</taxon>
    </lineage>
</organism>
<feature type="transmembrane region" description="Helical" evidence="6">
    <location>
        <begin position="86"/>
        <end position="104"/>
    </location>
</feature>
<feature type="transmembrane region" description="Helical" evidence="6">
    <location>
        <begin position="52"/>
        <end position="74"/>
    </location>
</feature>
<feature type="transmembrane region" description="Helical" evidence="6">
    <location>
        <begin position="249"/>
        <end position="271"/>
    </location>
</feature>
<name>A0ABD3Q5F2_9STRA</name>
<feature type="transmembrane region" description="Helical" evidence="6">
    <location>
        <begin position="110"/>
        <end position="131"/>
    </location>
</feature>